<dbReference type="GO" id="GO:0004521">
    <property type="term" value="F:RNA endonuclease activity"/>
    <property type="evidence" value="ECO:0007669"/>
    <property type="project" value="TreeGrafter"/>
</dbReference>
<dbReference type="InterPro" id="IPR004386">
    <property type="entry name" value="Toxin_YafQ-like"/>
</dbReference>
<dbReference type="STRING" id="155515.JP36_09790"/>
<evidence type="ECO:0000256" key="2">
    <source>
        <dbReference type="PIRSR" id="PIRSR006156-1"/>
    </source>
</evidence>
<dbReference type="Gene3D" id="3.30.2310.20">
    <property type="entry name" value="RelE-like"/>
    <property type="match status" value="1"/>
</dbReference>
<dbReference type="SUPFAM" id="SSF143011">
    <property type="entry name" value="RelE-like"/>
    <property type="match status" value="1"/>
</dbReference>
<keyword evidence="1" id="KW-1277">Toxin-antitoxin system</keyword>
<reference evidence="3 4" key="1">
    <citation type="submission" date="2014-08" db="EMBL/GenBank/DDBJ databases">
        <title>Chaperone-usher fimbriae in a diverse selection of Gallibacterium genomes.</title>
        <authorList>
            <person name="Kudirkiene E."/>
            <person name="Bager R.J."/>
            <person name="Johnson T.J."/>
            <person name="Bojesen A.M."/>
        </authorList>
    </citation>
    <scope>NUCLEOTIDE SEQUENCE [LARGE SCALE GENOMIC DNA]</scope>
    <source>
        <strain evidence="3 4">CCM5974</strain>
    </source>
</reference>
<dbReference type="Pfam" id="PF15738">
    <property type="entry name" value="YafQ_toxin"/>
    <property type="match status" value="1"/>
</dbReference>
<dbReference type="EMBL" id="JPXX01000027">
    <property type="protein sequence ID" value="KGQ36527.1"/>
    <property type="molecule type" value="Genomic_DNA"/>
</dbReference>
<dbReference type="PANTHER" id="PTHR40588">
    <property type="entry name" value="MRNA INTERFERASE TOXIN YAFQ"/>
    <property type="match status" value="1"/>
</dbReference>
<comment type="caution">
    <text evidence="3">The sequence shown here is derived from an EMBL/GenBank/DDBJ whole genome shotgun (WGS) entry which is preliminary data.</text>
</comment>
<accession>A0A0A2Y077</accession>
<sequence>MEVLFNIALTKDFKRDLKKLGEKKFFSPEVIEVLYLLQRGRSLPAKYKDHALIGEMAGYRDCHIFNDLVLIYKIENNLLYLVRINTHSEIFG</sequence>
<dbReference type="PATRIC" id="fig|1005058.3.peg.609"/>
<protein>
    <submittedName>
        <fullName evidence="3">Toxin RelE</fullName>
    </submittedName>
</protein>
<dbReference type="Proteomes" id="UP000030539">
    <property type="component" value="Unassembled WGS sequence"/>
</dbReference>
<dbReference type="InterPro" id="IPR007712">
    <property type="entry name" value="RelE/ParE_toxin"/>
</dbReference>
<evidence type="ECO:0000313" key="3">
    <source>
        <dbReference type="EMBL" id="KGQ36527.1"/>
    </source>
</evidence>
<gene>
    <name evidence="3" type="ORF">JP36_09790</name>
</gene>
<dbReference type="GO" id="GO:0006415">
    <property type="term" value="P:translational termination"/>
    <property type="evidence" value="ECO:0007669"/>
    <property type="project" value="TreeGrafter"/>
</dbReference>
<feature type="active site" description="Proton donor" evidence="2">
    <location>
        <position position="87"/>
    </location>
</feature>
<dbReference type="eggNOG" id="COG3041">
    <property type="taxonomic scope" value="Bacteria"/>
</dbReference>
<dbReference type="AlphaFoldDB" id="A0A0A2Y077"/>
<evidence type="ECO:0000256" key="1">
    <source>
        <dbReference type="ARBA" id="ARBA00022649"/>
    </source>
</evidence>
<dbReference type="NCBIfam" id="TIGR02385">
    <property type="entry name" value="RelE_StbE"/>
    <property type="match status" value="1"/>
</dbReference>
<proteinExistence type="predicted"/>
<dbReference type="PANTHER" id="PTHR40588:SF1">
    <property type="entry name" value="MRNA INTERFERASE TOXIN YAFQ"/>
    <property type="match status" value="1"/>
</dbReference>
<dbReference type="RefSeq" id="WP_013745442.1">
    <property type="nucleotide sequence ID" value="NZ_JPXX01000027.1"/>
</dbReference>
<dbReference type="GO" id="GO:0006402">
    <property type="term" value="P:mRNA catabolic process"/>
    <property type="evidence" value="ECO:0007669"/>
    <property type="project" value="TreeGrafter"/>
</dbReference>
<dbReference type="InterPro" id="IPR035093">
    <property type="entry name" value="RelE/ParE_toxin_dom_sf"/>
</dbReference>
<name>A0A0A2Y077_9PAST</name>
<dbReference type="PIRSF" id="PIRSF006156">
    <property type="entry name" value="YafQ"/>
    <property type="match status" value="1"/>
</dbReference>
<evidence type="ECO:0000313" key="4">
    <source>
        <dbReference type="Proteomes" id="UP000030539"/>
    </source>
</evidence>
<organism evidence="3 4">
    <name type="scientific">Gallibacterium genomosp. 1</name>
    <dbReference type="NCBI Taxonomy" id="155515"/>
    <lineage>
        <taxon>Bacteria</taxon>
        <taxon>Pseudomonadati</taxon>
        <taxon>Pseudomonadota</taxon>
        <taxon>Gammaproteobacteria</taxon>
        <taxon>Pasteurellales</taxon>
        <taxon>Pasteurellaceae</taxon>
        <taxon>Gallibacterium</taxon>
    </lineage>
</organism>